<proteinExistence type="predicted"/>
<comment type="caution">
    <text evidence="2">The sequence shown here is derived from an EMBL/GenBank/DDBJ whole genome shotgun (WGS) entry which is preliminary data.</text>
</comment>
<evidence type="ECO:0000256" key="1">
    <source>
        <dbReference type="SAM" id="Phobius"/>
    </source>
</evidence>
<gene>
    <name evidence="2" type="ORF">DFQ05_2149</name>
</gene>
<keyword evidence="1" id="KW-0812">Transmembrane</keyword>
<dbReference type="EMBL" id="SMGI01000003">
    <property type="protein sequence ID" value="TCK66863.1"/>
    <property type="molecule type" value="Genomic_DNA"/>
</dbReference>
<evidence type="ECO:0000313" key="2">
    <source>
        <dbReference type="EMBL" id="TCK66863.1"/>
    </source>
</evidence>
<sequence>MVRLYLIGISILIIAILANALAMKLGLKTWYAFIEFLTASGDKEIIIRLIDYVWLFIIYPLTLGCGYYLGDKLYQILFN</sequence>
<dbReference type="Pfam" id="PF24717">
    <property type="entry name" value="DUF7672"/>
    <property type="match status" value="1"/>
</dbReference>
<keyword evidence="3" id="KW-1185">Reference proteome</keyword>
<keyword evidence="1" id="KW-1133">Transmembrane helix</keyword>
<evidence type="ECO:0000313" key="3">
    <source>
        <dbReference type="Proteomes" id="UP000295714"/>
    </source>
</evidence>
<accession>A0A4R1KQW7</accession>
<protein>
    <submittedName>
        <fullName evidence="2">Uncharacterized protein</fullName>
    </submittedName>
</protein>
<reference evidence="2 3" key="1">
    <citation type="journal article" date="2015" name="Stand. Genomic Sci.">
        <title>Genomic Encyclopedia of Bacterial and Archaeal Type Strains, Phase III: the genomes of soil and plant-associated and newly described type strains.</title>
        <authorList>
            <person name="Whitman W.B."/>
            <person name="Woyke T."/>
            <person name="Klenk H.P."/>
            <person name="Zhou Y."/>
            <person name="Lilburn T.G."/>
            <person name="Beck B.J."/>
            <person name="De Vos P."/>
            <person name="Vandamme P."/>
            <person name="Eisen J.A."/>
            <person name="Garrity G."/>
            <person name="Hugenholtz P."/>
            <person name="Kyrpides N.C."/>
        </authorList>
    </citation>
    <scope>NUCLEOTIDE SEQUENCE [LARGE SCALE GENOMIC DNA]</scope>
    <source>
        <strain evidence="2 3">CECT 8445</strain>
    </source>
</reference>
<dbReference type="InterPro" id="IPR056089">
    <property type="entry name" value="DUF7672"/>
</dbReference>
<keyword evidence="1" id="KW-0472">Membrane</keyword>
<dbReference type="RefSeq" id="WP_132705370.1">
    <property type="nucleotide sequence ID" value="NZ_SMGI01000003.1"/>
</dbReference>
<dbReference type="AlphaFoldDB" id="A0A4R1KQW7"/>
<organism evidence="2 3">
    <name type="scientific">Winogradskyella wandonensis</name>
    <dbReference type="NCBI Taxonomy" id="1442586"/>
    <lineage>
        <taxon>Bacteria</taxon>
        <taxon>Pseudomonadati</taxon>
        <taxon>Bacteroidota</taxon>
        <taxon>Flavobacteriia</taxon>
        <taxon>Flavobacteriales</taxon>
        <taxon>Flavobacteriaceae</taxon>
        <taxon>Winogradskyella</taxon>
    </lineage>
</organism>
<name>A0A4R1KQW7_9FLAO</name>
<dbReference type="OrthoDB" id="1454609at2"/>
<feature type="transmembrane region" description="Helical" evidence="1">
    <location>
        <begin position="46"/>
        <end position="69"/>
    </location>
</feature>
<dbReference type="Proteomes" id="UP000295714">
    <property type="component" value="Unassembled WGS sequence"/>
</dbReference>